<keyword evidence="3" id="KW-1185">Reference proteome</keyword>
<dbReference type="AlphaFoldDB" id="A0A0L0F6V7"/>
<dbReference type="EMBL" id="KQ247160">
    <property type="protein sequence ID" value="KNC72369.1"/>
    <property type="molecule type" value="Genomic_DNA"/>
</dbReference>
<reference evidence="2 3" key="1">
    <citation type="submission" date="2011-02" db="EMBL/GenBank/DDBJ databases">
        <title>The Genome Sequence of Sphaeroforma arctica JP610.</title>
        <authorList>
            <consortium name="The Broad Institute Genome Sequencing Platform"/>
            <person name="Russ C."/>
            <person name="Cuomo C."/>
            <person name="Young S.K."/>
            <person name="Zeng Q."/>
            <person name="Gargeya S."/>
            <person name="Alvarado L."/>
            <person name="Berlin A."/>
            <person name="Chapman S.B."/>
            <person name="Chen Z."/>
            <person name="Freedman E."/>
            <person name="Gellesch M."/>
            <person name="Goldberg J."/>
            <person name="Griggs A."/>
            <person name="Gujja S."/>
            <person name="Heilman E."/>
            <person name="Heiman D."/>
            <person name="Howarth C."/>
            <person name="Mehta T."/>
            <person name="Neiman D."/>
            <person name="Pearson M."/>
            <person name="Roberts A."/>
            <person name="Saif S."/>
            <person name="Shea T."/>
            <person name="Shenoy N."/>
            <person name="Sisk P."/>
            <person name="Stolte C."/>
            <person name="Sykes S."/>
            <person name="White J."/>
            <person name="Yandava C."/>
            <person name="Burger G."/>
            <person name="Gray M.W."/>
            <person name="Holland P.W.H."/>
            <person name="King N."/>
            <person name="Lang F.B.F."/>
            <person name="Roger A.J."/>
            <person name="Ruiz-Trillo I."/>
            <person name="Haas B."/>
            <person name="Nusbaum C."/>
            <person name="Birren B."/>
        </authorList>
    </citation>
    <scope>NUCLEOTIDE SEQUENCE [LARGE SCALE GENOMIC DNA]</scope>
    <source>
        <strain evidence="2 3">JP610</strain>
    </source>
</reference>
<evidence type="ECO:0000313" key="2">
    <source>
        <dbReference type="EMBL" id="KNC72369.1"/>
    </source>
</evidence>
<sequence length="95" mass="10448">QLRWNAESESDDDVEDIAAISANRQKIQEARYALKEFKKSAAPELKVKVKGANKGGKKNPHFTPKVKGGKRGKAGADEPKKRTFGKKRGTKGKRG</sequence>
<feature type="region of interest" description="Disordered" evidence="1">
    <location>
        <begin position="48"/>
        <end position="95"/>
    </location>
</feature>
<dbReference type="RefSeq" id="XP_014146271.1">
    <property type="nucleotide sequence ID" value="XM_014290796.1"/>
</dbReference>
<feature type="non-terminal residue" evidence="2">
    <location>
        <position position="1"/>
    </location>
</feature>
<evidence type="ECO:0000313" key="3">
    <source>
        <dbReference type="Proteomes" id="UP000054560"/>
    </source>
</evidence>
<evidence type="ECO:0000256" key="1">
    <source>
        <dbReference type="SAM" id="MobiDB-lite"/>
    </source>
</evidence>
<proteinExistence type="predicted"/>
<feature type="compositionally biased region" description="Basic residues" evidence="1">
    <location>
        <begin position="82"/>
        <end position="95"/>
    </location>
</feature>
<dbReference type="Proteomes" id="UP000054560">
    <property type="component" value="Unassembled WGS sequence"/>
</dbReference>
<accession>A0A0L0F6V7</accession>
<protein>
    <submittedName>
        <fullName evidence="2">Uncharacterized protein</fullName>
    </submittedName>
</protein>
<name>A0A0L0F6V7_9EUKA</name>
<organism evidence="2 3">
    <name type="scientific">Sphaeroforma arctica JP610</name>
    <dbReference type="NCBI Taxonomy" id="667725"/>
    <lineage>
        <taxon>Eukaryota</taxon>
        <taxon>Ichthyosporea</taxon>
        <taxon>Ichthyophonida</taxon>
        <taxon>Sphaeroforma</taxon>
    </lineage>
</organism>
<feature type="compositionally biased region" description="Basic residues" evidence="1">
    <location>
        <begin position="48"/>
        <end position="60"/>
    </location>
</feature>
<gene>
    <name evidence="2" type="ORF">SARC_15073</name>
</gene>
<dbReference type="GeneID" id="25915577"/>